<organism evidence="1 2">
    <name type="scientific">Rubus argutus</name>
    <name type="common">Southern blackberry</name>
    <dbReference type="NCBI Taxonomy" id="59490"/>
    <lineage>
        <taxon>Eukaryota</taxon>
        <taxon>Viridiplantae</taxon>
        <taxon>Streptophyta</taxon>
        <taxon>Embryophyta</taxon>
        <taxon>Tracheophyta</taxon>
        <taxon>Spermatophyta</taxon>
        <taxon>Magnoliopsida</taxon>
        <taxon>eudicotyledons</taxon>
        <taxon>Gunneridae</taxon>
        <taxon>Pentapetalae</taxon>
        <taxon>rosids</taxon>
        <taxon>fabids</taxon>
        <taxon>Rosales</taxon>
        <taxon>Rosaceae</taxon>
        <taxon>Rosoideae</taxon>
        <taxon>Rosoideae incertae sedis</taxon>
        <taxon>Rubus</taxon>
    </lineage>
</organism>
<reference evidence="1 2" key="1">
    <citation type="journal article" date="2023" name="G3 (Bethesda)">
        <title>A chromosome-length genome assembly and annotation of blackberry (Rubus argutus, cv. 'Hillquist').</title>
        <authorList>
            <person name="Bruna T."/>
            <person name="Aryal R."/>
            <person name="Dudchenko O."/>
            <person name="Sargent D.J."/>
            <person name="Mead D."/>
            <person name="Buti M."/>
            <person name="Cavallini A."/>
            <person name="Hytonen T."/>
            <person name="Andres J."/>
            <person name="Pham M."/>
            <person name="Weisz D."/>
            <person name="Mascagni F."/>
            <person name="Usai G."/>
            <person name="Natali L."/>
            <person name="Bassil N."/>
            <person name="Fernandez G.E."/>
            <person name="Lomsadze A."/>
            <person name="Armour M."/>
            <person name="Olukolu B."/>
            <person name="Poorten T."/>
            <person name="Britton C."/>
            <person name="Davik J."/>
            <person name="Ashrafi H."/>
            <person name="Aiden E.L."/>
            <person name="Borodovsky M."/>
            <person name="Worthington M."/>
        </authorList>
    </citation>
    <scope>NUCLEOTIDE SEQUENCE [LARGE SCALE GENOMIC DNA]</scope>
    <source>
        <strain evidence="1">PI 553951</strain>
    </source>
</reference>
<evidence type="ECO:0000313" key="1">
    <source>
        <dbReference type="EMBL" id="KAK9929627.1"/>
    </source>
</evidence>
<dbReference type="EMBL" id="JBEDUW010000005">
    <property type="protein sequence ID" value="KAK9929627.1"/>
    <property type="molecule type" value="Genomic_DNA"/>
</dbReference>
<proteinExistence type="predicted"/>
<keyword evidence="2" id="KW-1185">Reference proteome</keyword>
<accession>A0AAW1X1U3</accession>
<comment type="caution">
    <text evidence="1">The sequence shown here is derived from an EMBL/GenBank/DDBJ whole genome shotgun (WGS) entry which is preliminary data.</text>
</comment>
<evidence type="ECO:0000313" key="2">
    <source>
        <dbReference type="Proteomes" id="UP001457282"/>
    </source>
</evidence>
<protein>
    <submittedName>
        <fullName evidence="1">Uncharacterized protein</fullName>
    </submittedName>
</protein>
<sequence>MDGDVRRFHRIVYLFVACKEGWNKRLNMDMVSAEYLMGDLKMVRDRSYTFIKDKQKGLGNAITDLFPGAEHRHCVDTCTTTFKSKHAGEGLKQSLWNACKVKYYCLA</sequence>
<name>A0AAW1X1U3_RUBAR</name>
<dbReference type="AlphaFoldDB" id="A0AAW1X1U3"/>
<gene>
    <name evidence="1" type="ORF">M0R45_026721</name>
</gene>
<dbReference type="Proteomes" id="UP001457282">
    <property type="component" value="Unassembled WGS sequence"/>
</dbReference>